<evidence type="ECO:0000313" key="3">
    <source>
        <dbReference type="Proteomes" id="UP001519349"/>
    </source>
</evidence>
<dbReference type="RefSeq" id="WP_209552128.1">
    <property type="nucleotide sequence ID" value="NZ_QFAY01000040.1"/>
</dbReference>
<name>A0ABS5B073_9STRE</name>
<reference evidence="2 3" key="1">
    <citation type="submission" date="2018-05" db="EMBL/GenBank/DDBJ databases">
        <title>Draft genome sequence of Streptococcus panodentis CCUG 70867T.</title>
        <authorList>
            <person name="Salva-Serra F."/>
            <person name="Mendez V."/>
            <person name="Jaen-Luchoro D."/>
            <person name="Gonzales-Siles L."/>
            <person name="Karlsson R."/>
            <person name="Engstrom-Jakobsson H."/>
            <person name="Busquets A."/>
            <person name="Gomila M."/>
            <person name="Pineiro-Iglesias B."/>
            <person name="Bennasar-Figueras A."/>
            <person name="Seeger M."/>
            <person name="Moore E."/>
        </authorList>
    </citation>
    <scope>NUCLEOTIDE SEQUENCE [LARGE SCALE GENOMIC DNA]</scope>
    <source>
        <strain evidence="2 3">CCUG 70867</strain>
    </source>
</reference>
<keyword evidence="1" id="KW-0812">Transmembrane</keyword>
<keyword evidence="1" id="KW-1133">Transmembrane helix</keyword>
<protein>
    <submittedName>
        <fullName evidence="2">Uncharacterized protein</fullName>
    </submittedName>
</protein>
<proteinExistence type="predicted"/>
<dbReference type="Proteomes" id="UP001519349">
    <property type="component" value="Unassembled WGS sequence"/>
</dbReference>
<dbReference type="EMBL" id="QFAY01000040">
    <property type="protein sequence ID" value="MBP2622227.1"/>
    <property type="molecule type" value="Genomic_DNA"/>
</dbReference>
<keyword evidence="3" id="KW-1185">Reference proteome</keyword>
<organism evidence="2 3">
    <name type="scientific">Streptococcus panodentis</name>
    <dbReference type="NCBI Taxonomy" id="1581472"/>
    <lineage>
        <taxon>Bacteria</taxon>
        <taxon>Bacillati</taxon>
        <taxon>Bacillota</taxon>
        <taxon>Bacilli</taxon>
        <taxon>Lactobacillales</taxon>
        <taxon>Streptococcaceae</taxon>
        <taxon>Streptococcus</taxon>
    </lineage>
</organism>
<evidence type="ECO:0000256" key="1">
    <source>
        <dbReference type="SAM" id="Phobius"/>
    </source>
</evidence>
<gene>
    <name evidence="2" type="ORF">DHL47_13045</name>
</gene>
<feature type="transmembrane region" description="Helical" evidence="1">
    <location>
        <begin position="35"/>
        <end position="57"/>
    </location>
</feature>
<sequence length="65" mass="7112">MNQNIRIILFVLAGLVLSLIEQTSGFLSRLLLIDFYIGAWGIAVLIFAAGPAIVEILKEDKDGTH</sequence>
<comment type="caution">
    <text evidence="2">The sequence shown here is derived from an EMBL/GenBank/DDBJ whole genome shotgun (WGS) entry which is preliminary data.</text>
</comment>
<accession>A0ABS5B073</accession>
<keyword evidence="1" id="KW-0472">Membrane</keyword>
<evidence type="ECO:0000313" key="2">
    <source>
        <dbReference type="EMBL" id="MBP2622227.1"/>
    </source>
</evidence>